<dbReference type="PANTHER" id="PTHR15545:SF8">
    <property type="entry name" value="SLO-INTERACTING PROTEIN 1"/>
    <property type="match status" value="1"/>
</dbReference>
<reference evidence="3" key="1">
    <citation type="submission" date="2020-11" db="EMBL/GenBank/DDBJ databases">
        <authorList>
            <person name="Tran Van P."/>
        </authorList>
    </citation>
    <scope>NUCLEOTIDE SEQUENCE</scope>
</reference>
<dbReference type="InterPro" id="IPR036034">
    <property type="entry name" value="PDZ_sf"/>
</dbReference>
<gene>
    <name evidence="3" type="ORF">DSTB1V02_LOCUS6010</name>
</gene>
<evidence type="ECO:0000313" key="4">
    <source>
        <dbReference type="Proteomes" id="UP000677054"/>
    </source>
</evidence>
<dbReference type="InterPro" id="IPR001478">
    <property type="entry name" value="PDZ"/>
</dbReference>
<accession>A0A7R9A3C3</accession>
<evidence type="ECO:0000313" key="3">
    <source>
        <dbReference type="EMBL" id="CAD7246153.1"/>
    </source>
</evidence>
<feature type="region of interest" description="Disordered" evidence="1">
    <location>
        <begin position="33"/>
        <end position="57"/>
    </location>
</feature>
<dbReference type="EMBL" id="CAJPEV010001055">
    <property type="protein sequence ID" value="CAG0890416.1"/>
    <property type="molecule type" value="Genomic_DNA"/>
</dbReference>
<feature type="region of interest" description="Disordered" evidence="1">
    <location>
        <begin position="416"/>
        <end position="437"/>
    </location>
</feature>
<feature type="compositionally biased region" description="Polar residues" evidence="1">
    <location>
        <begin position="37"/>
        <end position="47"/>
    </location>
</feature>
<dbReference type="Gene3D" id="2.30.42.10">
    <property type="match status" value="1"/>
</dbReference>
<feature type="region of interest" description="Disordered" evidence="1">
    <location>
        <begin position="222"/>
        <end position="259"/>
    </location>
</feature>
<keyword evidence="4" id="KW-1185">Reference proteome</keyword>
<sequence length="507" mass="56878">MPPVNGVDLSDASPAEALKVFASAHDPILIEVKRRPSPQSKSIQTDETSSTTSTTSARNALWQTLPSEVLHGLMLQDDDEESYHEPVYQNKDQLLTFVKVLRGERRDGKKAEVVLARNSGKESLGLELTWKNPLPQNEEWEEPGCYISAIYPDGIASKHPTLRLGDQLLQASPLQIRVDGEYVRSLEQAKRLLSGSKRRFHLSILRSNTELKETNVDGSCSSLEWRRSTRSASTGDEPKQSTMELFDSGTGTSYSSTASQDREMEELDRKLASIQESLAATRNWEDPEYAVPWDSAPKASLAKESKDRSIYAYASPCDSRRGMGTSSDYACTNSCPSRRGTGTGTLDVPLRPKSFEDDFNGTYTKLNPMERFKDWTRRSLKTSALPSALKKSNSEKKGVKQKLTFKLEDVGDETRGSVLVPSDKDTDKGHPLPGVHPEYERIKTTRSRSLSVDRRTSDWKVKIRPDGTRYITRRKLNHQILERHHDVHVKTPHQHPEVWVGDVAGVT</sequence>
<dbReference type="InterPro" id="IPR051971">
    <property type="entry name" value="E3_ubiquitin-PDZ_ligase"/>
</dbReference>
<feature type="domain" description="PDZ" evidence="2">
    <location>
        <begin position="112"/>
        <end position="208"/>
    </location>
</feature>
<dbReference type="Proteomes" id="UP000677054">
    <property type="component" value="Unassembled WGS sequence"/>
</dbReference>
<dbReference type="EMBL" id="LR900572">
    <property type="protein sequence ID" value="CAD7246153.1"/>
    <property type="molecule type" value="Genomic_DNA"/>
</dbReference>
<name>A0A7R9A3C3_9CRUS</name>
<dbReference type="PANTHER" id="PTHR15545">
    <property type="entry name" value="PDZ DOMAIN CONTAINING RING FINGER PROTEIN 3, 4"/>
    <property type="match status" value="1"/>
</dbReference>
<evidence type="ECO:0000256" key="1">
    <source>
        <dbReference type="SAM" id="MobiDB-lite"/>
    </source>
</evidence>
<proteinExistence type="predicted"/>
<feature type="compositionally biased region" description="Low complexity" evidence="1">
    <location>
        <begin position="248"/>
        <end position="259"/>
    </location>
</feature>
<dbReference type="AlphaFoldDB" id="A0A7R9A3C3"/>
<evidence type="ECO:0000259" key="2">
    <source>
        <dbReference type="PROSITE" id="PS50106"/>
    </source>
</evidence>
<protein>
    <recommendedName>
        <fullName evidence="2">PDZ domain-containing protein</fullName>
    </recommendedName>
</protein>
<organism evidence="3">
    <name type="scientific">Darwinula stevensoni</name>
    <dbReference type="NCBI Taxonomy" id="69355"/>
    <lineage>
        <taxon>Eukaryota</taxon>
        <taxon>Metazoa</taxon>
        <taxon>Ecdysozoa</taxon>
        <taxon>Arthropoda</taxon>
        <taxon>Crustacea</taxon>
        <taxon>Oligostraca</taxon>
        <taxon>Ostracoda</taxon>
        <taxon>Podocopa</taxon>
        <taxon>Podocopida</taxon>
        <taxon>Darwinulocopina</taxon>
        <taxon>Darwinuloidea</taxon>
        <taxon>Darwinulidae</taxon>
        <taxon>Darwinula</taxon>
    </lineage>
</organism>
<dbReference type="PROSITE" id="PS50106">
    <property type="entry name" value="PDZ"/>
    <property type="match status" value="1"/>
</dbReference>
<dbReference type="SUPFAM" id="SSF50156">
    <property type="entry name" value="PDZ domain-like"/>
    <property type="match status" value="1"/>
</dbReference>